<proteinExistence type="predicted"/>
<evidence type="ECO:0000313" key="1">
    <source>
        <dbReference type="EMBL" id="KAI4472032.1"/>
    </source>
</evidence>
<protein>
    <submittedName>
        <fullName evidence="1">Cysteine-rich secretory protein-related</fullName>
    </submittedName>
</protein>
<organism evidence="1 2">
    <name type="scientific">Holotrichia oblita</name>
    <name type="common">Chafer beetle</name>
    <dbReference type="NCBI Taxonomy" id="644536"/>
    <lineage>
        <taxon>Eukaryota</taxon>
        <taxon>Metazoa</taxon>
        <taxon>Ecdysozoa</taxon>
        <taxon>Arthropoda</taxon>
        <taxon>Hexapoda</taxon>
        <taxon>Insecta</taxon>
        <taxon>Pterygota</taxon>
        <taxon>Neoptera</taxon>
        <taxon>Endopterygota</taxon>
        <taxon>Coleoptera</taxon>
        <taxon>Polyphaga</taxon>
        <taxon>Scarabaeiformia</taxon>
        <taxon>Scarabaeidae</taxon>
        <taxon>Melolonthinae</taxon>
        <taxon>Holotrichia</taxon>
    </lineage>
</organism>
<name>A0ACB9TZ48_HOLOL</name>
<evidence type="ECO:0000313" key="2">
    <source>
        <dbReference type="Proteomes" id="UP001056778"/>
    </source>
</evidence>
<reference evidence="1" key="1">
    <citation type="submission" date="2022-04" db="EMBL/GenBank/DDBJ databases">
        <title>Chromosome-scale genome assembly of Holotrichia oblita Faldermann.</title>
        <authorList>
            <person name="Rongchong L."/>
        </authorList>
    </citation>
    <scope>NUCLEOTIDE SEQUENCE</scope>
    <source>
        <strain evidence="1">81SQS9</strain>
    </source>
</reference>
<dbReference type="Proteomes" id="UP001056778">
    <property type="component" value="Chromosome 1"/>
</dbReference>
<accession>A0ACB9TZ48</accession>
<dbReference type="EMBL" id="CM043015">
    <property type="protein sequence ID" value="KAI4472032.1"/>
    <property type="molecule type" value="Genomic_DNA"/>
</dbReference>
<keyword evidence="2" id="KW-1185">Reference proteome</keyword>
<sequence>MFDSKIITCFTIIFTVFIYHAHSCINENLEVYGKQQLYCNIIHIILISSFLERGVTEEDIITILTEHNRYRQNIMDGVVPGQPRGVGLNYLRWDEELAKAAQESANTCIYKHTTYVDNRWRHKCGQNIYRGEAASLGMDNKSGYNWTRAIEVWYLEVENYTFGPIKNEDYNITGHYTQMKLVFKIILFLSISSGGSSEIGINICEEKELDVYVHNVSEKEADIIVDRHNIYRQAIMDGTVPGQPRGRDIKYLKWDHNLARTAQEIANTCNFRHQVVVDPRWRYKVGQNLFRTEQLYPTSQGGNWTRAVESWFLEYQLYHYGRINTDYEQTGHYTQVVWDKSYLVGCGYASYDNDNEESFYGVAELFVCHYGPPGNHFWSFPYTVWTGKGSENDDDDDDD</sequence>
<gene>
    <name evidence="1" type="ORF">MML48_1g18049</name>
</gene>
<comment type="caution">
    <text evidence="1">The sequence shown here is derived from an EMBL/GenBank/DDBJ whole genome shotgun (WGS) entry which is preliminary data.</text>
</comment>